<gene>
    <name evidence="5" type="ORF">LZC95_36035</name>
</gene>
<comment type="cofactor">
    <cofactor evidence="1 4">
        <name>pyridoxal 5'-phosphate</name>
        <dbReference type="ChEBI" id="CHEBI:597326"/>
    </cofactor>
</comment>
<evidence type="ECO:0000256" key="1">
    <source>
        <dbReference type="ARBA" id="ARBA00001933"/>
    </source>
</evidence>
<dbReference type="NCBIfam" id="NF005871">
    <property type="entry name" value="PRK07811.1"/>
    <property type="match status" value="1"/>
</dbReference>
<evidence type="ECO:0000313" key="6">
    <source>
        <dbReference type="Proteomes" id="UP001379533"/>
    </source>
</evidence>
<accession>A0ABZ2K1C2</accession>
<keyword evidence="5" id="KW-0808">Transferase</keyword>
<dbReference type="EC" id="2.5.1.48" evidence="5"/>
<evidence type="ECO:0000313" key="5">
    <source>
        <dbReference type="EMBL" id="WXA91849.1"/>
    </source>
</evidence>
<dbReference type="Gene3D" id="3.90.1150.10">
    <property type="entry name" value="Aspartate Aminotransferase, domain 1"/>
    <property type="match status" value="1"/>
</dbReference>
<reference evidence="5 6" key="1">
    <citation type="submission" date="2021-12" db="EMBL/GenBank/DDBJ databases">
        <title>Discovery of the Pendulisporaceae a myxobacterial family with distinct sporulation behavior and unique specialized metabolism.</title>
        <authorList>
            <person name="Garcia R."/>
            <person name="Popoff A."/>
            <person name="Bader C.D."/>
            <person name="Loehr J."/>
            <person name="Walesch S."/>
            <person name="Walt C."/>
            <person name="Boldt J."/>
            <person name="Bunk B."/>
            <person name="Haeckl F.J.F.P.J."/>
            <person name="Gunesch A.P."/>
            <person name="Birkelbach J."/>
            <person name="Nuebel U."/>
            <person name="Pietschmann T."/>
            <person name="Bach T."/>
            <person name="Mueller R."/>
        </authorList>
    </citation>
    <scope>NUCLEOTIDE SEQUENCE [LARGE SCALE GENOMIC DNA]</scope>
    <source>
        <strain evidence="5 6">MSr12523</strain>
    </source>
</reference>
<dbReference type="Gene3D" id="3.40.640.10">
    <property type="entry name" value="Type I PLP-dependent aspartate aminotransferase-like (Major domain)"/>
    <property type="match status" value="1"/>
</dbReference>
<dbReference type="PANTHER" id="PTHR11808:SF15">
    <property type="entry name" value="CYSTATHIONINE GAMMA-LYASE"/>
    <property type="match status" value="1"/>
</dbReference>
<dbReference type="SUPFAM" id="SSF53383">
    <property type="entry name" value="PLP-dependent transferases"/>
    <property type="match status" value="1"/>
</dbReference>
<dbReference type="RefSeq" id="WP_394842467.1">
    <property type="nucleotide sequence ID" value="NZ_CP089982.1"/>
</dbReference>
<keyword evidence="3 4" id="KW-0663">Pyridoxal phosphate</keyword>
<dbReference type="InterPro" id="IPR000277">
    <property type="entry name" value="Cys/Met-Metab_PyrdxlP-dep_enz"/>
</dbReference>
<comment type="similarity">
    <text evidence="2 4">Belongs to the trans-sulfuration enzymes family.</text>
</comment>
<dbReference type="InterPro" id="IPR015422">
    <property type="entry name" value="PyrdxlP-dep_Trfase_small"/>
</dbReference>
<name>A0ABZ2K1C2_9BACT</name>
<proteinExistence type="inferred from homology"/>
<dbReference type="Proteomes" id="UP001379533">
    <property type="component" value="Chromosome"/>
</dbReference>
<protein>
    <submittedName>
        <fullName evidence="5">Cystathionine gamma-synthase</fullName>
        <ecNumber evidence="5">2.5.1.48</ecNumber>
    </submittedName>
</protein>
<keyword evidence="6" id="KW-1185">Reference proteome</keyword>
<dbReference type="InterPro" id="IPR015424">
    <property type="entry name" value="PyrdxlP-dep_Trfase"/>
</dbReference>
<dbReference type="PIRSF" id="PIRSF001434">
    <property type="entry name" value="CGS"/>
    <property type="match status" value="1"/>
</dbReference>
<organism evidence="5 6">
    <name type="scientific">Pendulispora brunnea</name>
    <dbReference type="NCBI Taxonomy" id="2905690"/>
    <lineage>
        <taxon>Bacteria</taxon>
        <taxon>Pseudomonadati</taxon>
        <taxon>Myxococcota</taxon>
        <taxon>Myxococcia</taxon>
        <taxon>Myxococcales</taxon>
        <taxon>Sorangiineae</taxon>
        <taxon>Pendulisporaceae</taxon>
        <taxon>Pendulispora</taxon>
    </lineage>
</organism>
<dbReference type="GO" id="GO:0003962">
    <property type="term" value="F:cystathionine gamma-synthase activity"/>
    <property type="evidence" value="ECO:0007669"/>
    <property type="project" value="UniProtKB-EC"/>
</dbReference>
<evidence type="ECO:0000256" key="3">
    <source>
        <dbReference type="ARBA" id="ARBA00022898"/>
    </source>
</evidence>
<dbReference type="InterPro" id="IPR015421">
    <property type="entry name" value="PyrdxlP-dep_Trfase_major"/>
</dbReference>
<evidence type="ECO:0000256" key="2">
    <source>
        <dbReference type="ARBA" id="ARBA00009077"/>
    </source>
</evidence>
<evidence type="ECO:0000256" key="4">
    <source>
        <dbReference type="RuleBase" id="RU362118"/>
    </source>
</evidence>
<sequence>MSDLDPSTLKLDTLCIHAGQEADPLTGAVMTPIVLSSTFAQDGPGEHKGYDYSRAGNPTRNALEACFAALEGGRHGIAFGSGCAATMALILTLKAGDHVLVGDDVYGGTFRIFDKVMKQFGIDATFLDMSDPAHVRAALRPQTRMIWMETPSNPMLKIFDIAAIADIARKAQLPLVVDNTFATPVLQQPLSLGATAVVHSTTKYLNGHSDVVGGAIMTSDDALAERLHFVQKAAGAVPSPFDCYLVLRGVKTLAVRMERHVASARKVAERLTLHPQVARVHYPGLPSHPGHALASKQMSGPGGMLSFELRGGLPAATAFLKALRIFACAESLGGVESLAEHPAIMTHASIPAEARAQLGIGDGLLRLSLGIESSDDLWADLERGFAEAKRI</sequence>
<dbReference type="EMBL" id="CP089982">
    <property type="protein sequence ID" value="WXA91849.1"/>
    <property type="molecule type" value="Genomic_DNA"/>
</dbReference>
<dbReference type="Pfam" id="PF01053">
    <property type="entry name" value="Cys_Met_Meta_PP"/>
    <property type="match status" value="1"/>
</dbReference>
<dbReference type="PANTHER" id="PTHR11808">
    <property type="entry name" value="TRANS-SULFURATION ENZYME FAMILY MEMBER"/>
    <property type="match status" value="1"/>
</dbReference>
<dbReference type="CDD" id="cd00614">
    <property type="entry name" value="CGS_like"/>
    <property type="match status" value="1"/>
</dbReference>